<dbReference type="GO" id="GO:0005829">
    <property type="term" value="C:cytosol"/>
    <property type="evidence" value="ECO:0007669"/>
    <property type="project" value="TreeGrafter"/>
</dbReference>
<dbReference type="InterPro" id="IPR014001">
    <property type="entry name" value="Helicase_ATP-bd"/>
</dbReference>
<dbReference type="PRINTS" id="PR00906">
    <property type="entry name" value="SECA"/>
</dbReference>
<dbReference type="InterPro" id="IPR000185">
    <property type="entry name" value="SecA"/>
</dbReference>
<feature type="domain" description="Helicase ATP-binding" evidence="14">
    <location>
        <begin position="87"/>
        <end position="245"/>
    </location>
</feature>
<keyword evidence="3 12" id="KW-1003">Cell membrane</keyword>
<dbReference type="Gene3D" id="3.40.50.300">
    <property type="entry name" value="P-loop containing nucleotide triphosphate hydrolases"/>
    <property type="match status" value="3"/>
</dbReference>
<dbReference type="CDD" id="cd18803">
    <property type="entry name" value="SF2_C_secA"/>
    <property type="match status" value="1"/>
</dbReference>
<dbReference type="Proteomes" id="UP000053557">
    <property type="component" value="Unassembled WGS sequence"/>
</dbReference>
<comment type="subunit">
    <text evidence="12">Monomer and homodimer. Part of the essential Sec protein translocation apparatus which comprises SecA, SecYEG and auxiliary proteins SecDF. Other proteins may also be involved.</text>
</comment>
<dbReference type="GO" id="GO:0065002">
    <property type="term" value="P:intracellular protein transmembrane transport"/>
    <property type="evidence" value="ECO:0007669"/>
    <property type="project" value="UniProtKB-UniRule"/>
</dbReference>
<dbReference type="AlphaFoldDB" id="A0A101XQM1"/>
<keyword evidence="8 12" id="KW-1278">Translocase</keyword>
<keyword evidence="2 12" id="KW-0813">Transport</keyword>
<evidence type="ECO:0000256" key="3">
    <source>
        <dbReference type="ARBA" id="ARBA00022475"/>
    </source>
</evidence>
<dbReference type="PROSITE" id="PS51194">
    <property type="entry name" value="HELICASE_CTER"/>
    <property type="match status" value="1"/>
</dbReference>
<dbReference type="Gene3D" id="1.10.3060.10">
    <property type="entry name" value="Helical scaffold and wing domains of SecA"/>
    <property type="match status" value="1"/>
</dbReference>
<dbReference type="EC" id="7.4.2.8" evidence="12"/>
<keyword evidence="18" id="KW-1185">Reference proteome</keyword>
<comment type="function">
    <text evidence="12">Part of the Sec protein translocase complex. Interacts with the SecYEG preprotein conducting channel. Has a central role in coupling the hydrolysis of ATP to the transfer of proteins into and across the cell membrane, serving as an ATP-driven molecular motor driving the stepwise translocation of polypeptide chains across the membrane.</text>
</comment>
<dbReference type="SMART" id="SM00958">
    <property type="entry name" value="SecA_PP_bind"/>
    <property type="match status" value="1"/>
</dbReference>
<evidence type="ECO:0000256" key="6">
    <source>
        <dbReference type="ARBA" id="ARBA00022840"/>
    </source>
</evidence>
<dbReference type="HAMAP" id="MF_01382">
    <property type="entry name" value="SecA"/>
    <property type="match status" value="1"/>
</dbReference>
<dbReference type="PROSITE" id="PS01312">
    <property type="entry name" value="SECA"/>
    <property type="match status" value="1"/>
</dbReference>
<evidence type="ECO:0000256" key="2">
    <source>
        <dbReference type="ARBA" id="ARBA00022448"/>
    </source>
</evidence>
<dbReference type="InterPro" id="IPR036266">
    <property type="entry name" value="SecA_Wing/Scaffold_sf"/>
</dbReference>
<keyword evidence="6 12" id="KW-0067">ATP-binding</keyword>
<dbReference type="PANTHER" id="PTHR30612">
    <property type="entry name" value="SECA INNER MEMBRANE COMPONENT OF SEC PROTEIN SECRETION SYSTEM"/>
    <property type="match status" value="1"/>
</dbReference>
<dbReference type="NCBIfam" id="TIGR00963">
    <property type="entry name" value="secA"/>
    <property type="match status" value="1"/>
</dbReference>
<dbReference type="GO" id="GO:0006605">
    <property type="term" value="P:protein targeting"/>
    <property type="evidence" value="ECO:0007669"/>
    <property type="project" value="UniProtKB-UniRule"/>
</dbReference>
<evidence type="ECO:0000313" key="17">
    <source>
        <dbReference type="EMBL" id="KUO95727.1"/>
    </source>
</evidence>
<dbReference type="InterPro" id="IPR001650">
    <property type="entry name" value="Helicase_C-like"/>
</dbReference>
<dbReference type="InterPro" id="IPR020937">
    <property type="entry name" value="SecA_CS"/>
</dbReference>
<keyword evidence="10 12" id="KW-0472">Membrane</keyword>
<dbReference type="EMBL" id="LPVJ01000038">
    <property type="protein sequence ID" value="KUO95727.1"/>
    <property type="molecule type" value="Genomic_DNA"/>
</dbReference>
<evidence type="ECO:0000313" key="18">
    <source>
        <dbReference type="Proteomes" id="UP000053557"/>
    </source>
</evidence>
<keyword evidence="7 12" id="KW-0653">Protein transport</keyword>
<evidence type="ECO:0000259" key="16">
    <source>
        <dbReference type="PROSITE" id="PS51196"/>
    </source>
</evidence>
<dbReference type="SMART" id="SM00957">
    <property type="entry name" value="SecA_DEAD"/>
    <property type="match status" value="1"/>
</dbReference>
<keyword evidence="9 12" id="KW-0811">Translocation</keyword>
<dbReference type="FunFam" id="3.40.50.300:FF:000334">
    <property type="entry name" value="Protein translocase subunit SecA"/>
    <property type="match status" value="1"/>
</dbReference>
<comment type="catalytic activity">
    <reaction evidence="11 12">
        <text>ATP + H2O + cellular proteinSide 1 = ADP + phosphate + cellular proteinSide 2.</text>
        <dbReference type="EC" id="7.4.2.8"/>
    </reaction>
</comment>
<dbReference type="GO" id="GO:0031522">
    <property type="term" value="C:cell envelope Sec protein transport complex"/>
    <property type="evidence" value="ECO:0007669"/>
    <property type="project" value="TreeGrafter"/>
</dbReference>
<dbReference type="Pfam" id="PF07516">
    <property type="entry name" value="SecA_SW"/>
    <property type="match status" value="1"/>
</dbReference>
<organism evidence="17 18">
    <name type="scientific">Ferroacidibacillus organovorans</name>
    <dbReference type="NCBI Taxonomy" id="1765683"/>
    <lineage>
        <taxon>Bacteria</taxon>
        <taxon>Bacillati</taxon>
        <taxon>Bacillota</taxon>
        <taxon>Bacilli</taxon>
        <taxon>Bacillales</taxon>
        <taxon>Alicyclobacillaceae</taxon>
        <taxon>Ferroacidibacillus</taxon>
    </lineage>
</organism>
<dbReference type="Pfam" id="PF01043">
    <property type="entry name" value="SecA_PP_bind"/>
    <property type="match status" value="1"/>
</dbReference>
<dbReference type="GO" id="GO:0017038">
    <property type="term" value="P:protein import"/>
    <property type="evidence" value="ECO:0007669"/>
    <property type="project" value="InterPro"/>
</dbReference>
<evidence type="ECO:0000256" key="9">
    <source>
        <dbReference type="ARBA" id="ARBA00023010"/>
    </source>
</evidence>
<dbReference type="GO" id="GO:0043952">
    <property type="term" value="P:protein transport by the Sec complex"/>
    <property type="evidence" value="ECO:0007669"/>
    <property type="project" value="TreeGrafter"/>
</dbReference>
<dbReference type="FunFam" id="3.40.50.300:FF:000429">
    <property type="entry name" value="Preprotein translocase subunit SecA"/>
    <property type="match status" value="1"/>
</dbReference>
<dbReference type="InterPro" id="IPR036670">
    <property type="entry name" value="SecA_X-link_sf"/>
</dbReference>
<dbReference type="PANTHER" id="PTHR30612:SF0">
    <property type="entry name" value="CHLOROPLAST PROTEIN-TRANSPORTING ATPASE"/>
    <property type="match status" value="1"/>
</dbReference>
<dbReference type="Pfam" id="PF21090">
    <property type="entry name" value="P-loop_SecA"/>
    <property type="match status" value="1"/>
</dbReference>
<keyword evidence="5 12" id="KW-0547">Nucleotide-binding</keyword>
<accession>A0A101XQM1</accession>
<comment type="subcellular location">
    <subcellularLocation>
        <location evidence="12">Cell membrane</location>
        <topology evidence="12">Peripheral membrane protein</topology>
        <orientation evidence="12">Cytoplasmic side</orientation>
    </subcellularLocation>
    <subcellularLocation>
        <location evidence="12">Cytoplasm</location>
    </subcellularLocation>
    <text evidence="12">Distribution is 50-50.</text>
</comment>
<keyword evidence="4 12" id="KW-0963">Cytoplasm</keyword>
<name>A0A101XQM1_9BACL</name>
<dbReference type="InterPro" id="IPR027417">
    <property type="entry name" value="P-loop_NTPase"/>
</dbReference>
<dbReference type="PROSITE" id="PS51196">
    <property type="entry name" value="SECA_MOTOR_DEAD"/>
    <property type="match status" value="1"/>
</dbReference>
<dbReference type="CDD" id="cd17928">
    <property type="entry name" value="DEXDc_SecA"/>
    <property type="match status" value="1"/>
</dbReference>
<evidence type="ECO:0000256" key="10">
    <source>
        <dbReference type="ARBA" id="ARBA00023136"/>
    </source>
</evidence>
<evidence type="ECO:0000256" key="5">
    <source>
        <dbReference type="ARBA" id="ARBA00022741"/>
    </source>
</evidence>
<dbReference type="NCBIfam" id="NF006630">
    <property type="entry name" value="PRK09200.1"/>
    <property type="match status" value="1"/>
</dbReference>
<dbReference type="PROSITE" id="PS51192">
    <property type="entry name" value="HELICASE_ATP_BIND_1"/>
    <property type="match status" value="1"/>
</dbReference>
<evidence type="ECO:0000256" key="4">
    <source>
        <dbReference type="ARBA" id="ARBA00022490"/>
    </source>
</evidence>
<evidence type="ECO:0000259" key="15">
    <source>
        <dbReference type="PROSITE" id="PS51194"/>
    </source>
</evidence>
<evidence type="ECO:0000256" key="11">
    <source>
        <dbReference type="ARBA" id="ARBA00034006"/>
    </source>
</evidence>
<dbReference type="OrthoDB" id="9805579at2"/>
<feature type="domain" description="SecA family profile" evidence="16">
    <location>
        <begin position="1"/>
        <end position="570"/>
    </location>
</feature>
<dbReference type="Pfam" id="PF07517">
    <property type="entry name" value="SecA_DEAD"/>
    <property type="match status" value="1"/>
</dbReference>
<feature type="binding site" evidence="12">
    <location>
        <position position="492"/>
    </location>
    <ligand>
        <name>ATP</name>
        <dbReference type="ChEBI" id="CHEBI:30616"/>
    </ligand>
</feature>
<dbReference type="Gene3D" id="3.90.1440.10">
    <property type="entry name" value="SecA, preprotein cross-linking domain"/>
    <property type="match status" value="1"/>
</dbReference>
<dbReference type="InterPro" id="IPR044722">
    <property type="entry name" value="SecA_SF2_C"/>
</dbReference>
<dbReference type="InterPro" id="IPR011116">
    <property type="entry name" value="SecA_Wing/Scaffold"/>
</dbReference>
<proteinExistence type="inferred from homology"/>
<evidence type="ECO:0000256" key="1">
    <source>
        <dbReference type="ARBA" id="ARBA00007650"/>
    </source>
</evidence>
<evidence type="ECO:0000256" key="13">
    <source>
        <dbReference type="RuleBase" id="RU003874"/>
    </source>
</evidence>
<gene>
    <name evidence="12 17" type="primary">secA</name>
    <name evidence="17" type="ORF">ATW55_13135</name>
</gene>
<feature type="binding site" evidence="12">
    <location>
        <begin position="103"/>
        <end position="107"/>
    </location>
    <ligand>
        <name>ATP</name>
        <dbReference type="ChEBI" id="CHEBI:30616"/>
    </ligand>
</feature>
<comment type="similarity">
    <text evidence="1 12 13">Belongs to the SecA family.</text>
</comment>
<feature type="binding site" evidence="12">
    <location>
        <position position="85"/>
    </location>
    <ligand>
        <name>ATP</name>
        <dbReference type="ChEBI" id="CHEBI:30616"/>
    </ligand>
</feature>
<protein>
    <recommendedName>
        <fullName evidence="12 13">Protein translocase subunit SecA</fullName>
        <ecNumber evidence="12">7.4.2.8</ecNumber>
    </recommendedName>
</protein>
<dbReference type="GO" id="GO:0005524">
    <property type="term" value="F:ATP binding"/>
    <property type="evidence" value="ECO:0007669"/>
    <property type="project" value="UniProtKB-UniRule"/>
</dbReference>
<dbReference type="NCBIfam" id="NF009538">
    <property type="entry name" value="PRK12904.1"/>
    <property type="match status" value="1"/>
</dbReference>
<dbReference type="SUPFAM" id="SSF81767">
    <property type="entry name" value="Pre-protein crosslinking domain of SecA"/>
    <property type="match status" value="1"/>
</dbReference>
<dbReference type="InterPro" id="IPR011130">
    <property type="entry name" value="SecA_preprotein_X-link_dom"/>
</dbReference>
<dbReference type="InterPro" id="IPR011115">
    <property type="entry name" value="SecA_DEAD"/>
</dbReference>
<dbReference type="FunFam" id="1.10.3060.10:FF:000002">
    <property type="entry name" value="Preprotein translocase subunit SecA"/>
    <property type="match status" value="1"/>
</dbReference>
<evidence type="ECO:0000256" key="8">
    <source>
        <dbReference type="ARBA" id="ARBA00022967"/>
    </source>
</evidence>
<evidence type="ECO:0000256" key="7">
    <source>
        <dbReference type="ARBA" id="ARBA00022927"/>
    </source>
</evidence>
<comment type="caution">
    <text evidence="17">The sequence shown here is derived from an EMBL/GenBank/DDBJ whole genome shotgun (WGS) entry which is preliminary data.</text>
</comment>
<evidence type="ECO:0000256" key="12">
    <source>
        <dbReference type="HAMAP-Rule" id="MF_01382"/>
    </source>
</evidence>
<evidence type="ECO:0000259" key="14">
    <source>
        <dbReference type="PROSITE" id="PS51192"/>
    </source>
</evidence>
<sequence>MGLIKRVVGSSNEREVKRLLKIVDKVRALEPTYEAMSDDELRSQTDLFKMRYQQGERLDAMLPEAFAVVREASKRVLGMRHFDVQLLGGMVLHQGRVAEMKTGEGKTLVSTLPAYLNALTGKGVHVITTNDYLARRDSEWMGRIHRFMGLTVGLNVHGLSHAEKQEAYLADVTYGTNAEFGFDYLRDNMVMNTAEMVQRPLHFAIVDEVDSILIDEARTPLIISGPGEKSTDLYFMADLFVRSLVHEEDYTFDEKARTANLTDQGVHKAERYFRLENLFDPLHITTNHHITQALKAHALMHRDKDYVVIGEEVVIVDEFTGRMMQGRRYSDGLHQAIEAKEGVKVQNESRTLATITLQNYFRMYEKLSGMTGTAKTEQQEFVDIYAMDVVTIPPNRPNLRKDLSDVVYKTVKGKFQAAVLEIEARHRTGQPVLVGTTSIEKSELLSGMLRAKGISHHVLNAKHHEREAEIISHAGERGMVTIATNMAGRGTDIHLGEGVAELGGLHIIGTERHESRRIDNQLRGRAGRQGDPGSSQFYLSLQDDLMRLFGSDNIMGLMDKLGIEEDQPIENGMVSKAIERAQRKVEANNYDVRKHVLKYDDVMNKQREVIYTQRRRILQEQNLRPIIEGMCRDLVDFMLQTYCLQDQVPEDWDLKGLLEYGEHTFLTPHRVTEDELRRFEREELQEFLYSQVDVEYNLREETLGDFVRELERIVLLRTVDSKWMDHIDAMETLRQGIHLRSYGQLDPLTAYQQEGFQMFEDMIHSIQEEVATYVFKAQVSMPDLPPETPEPLFTSF</sequence>
<reference evidence="17 18" key="1">
    <citation type="submission" date="2015-12" db="EMBL/GenBank/DDBJ databases">
        <title>Draft genome sequence of Acidibacillus ferrooxidans ITV001, isolated from a chalcopyrite acid mine drainage site in Brazil.</title>
        <authorList>
            <person name="Dall'Agnol H."/>
            <person name="Nancucheo I."/>
            <person name="Johnson B."/>
            <person name="Oliveira R."/>
            <person name="Leite L."/>
            <person name="Pylro V."/>
            <person name="Nunes G.L."/>
            <person name="Tzotzos G."/>
            <person name="Fernandes G.R."/>
            <person name="Dutra J."/>
            <person name="Orellana S.C."/>
            <person name="Oliveira G."/>
        </authorList>
    </citation>
    <scope>NUCLEOTIDE SEQUENCE [LARGE SCALE GENOMIC DNA]</scope>
    <source>
        <strain evidence="18">ITV01</strain>
    </source>
</reference>
<dbReference type="FunFam" id="3.90.1440.10:FF:000001">
    <property type="entry name" value="Preprotein translocase subunit SecA"/>
    <property type="match status" value="1"/>
</dbReference>
<dbReference type="GO" id="GO:0008564">
    <property type="term" value="F:protein-exporting ATPase activity"/>
    <property type="evidence" value="ECO:0007669"/>
    <property type="project" value="UniProtKB-EC"/>
</dbReference>
<dbReference type="InterPro" id="IPR014018">
    <property type="entry name" value="SecA_motor_DEAD"/>
</dbReference>
<dbReference type="SUPFAM" id="SSF52540">
    <property type="entry name" value="P-loop containing nucleoside triphosphate hydrolases"/>
    <property type="match status" value="2"/>
</dbReference>
<dbReference type="GO" id="GO:0005886">
    <property type="term" value="C:plasma membrane"/>
    <property type="evidence" value="ECO:0007669"/>
    <property type="project" value="UniProtKB-SubCell"/>
</dbReference>
<dbReference type="SUPFAM" id="SSF81886">
    <property type="entry name" value="Helical scaffold and wing domains of SecA"/>
    <property type="match status" value="1"/>
</dbReference>
<feature type="domain" description="Helicase C-terminal" evidence="15">
    <location>
        <begin position="414"/>
        <end position="586"/>
    </location>
</feature>